<dbReference type="GO" id="GO:0000270">
    <property type="term" value="P:peptidoglycan metabolic process"/>
    <property type="evidence" value="ECO:0007669"/>
    <property type="project" value="InterPro"/>
</dbReference>
<gene>
    <name evidence="5" type="ORF">D1012_02510</name>
</gene>
<proteinExistence type="inferred from homology"/>
<name>A0A411Z7M1_9RHOB</name>
<dbReference type="PANTHER" id="PTHR37423">
    <property type="entry name" value="SOLUBLE LYTIC MUREIN TRANSGLYCOSYLASE-RELATED"/>
    <property type="match status" value="1"/>
</dbReference>
<dbReference type="AlphaFoldDB" id="A0A411Z7M1"/>
<keyword evidence="6" id="KW-1185">Reference proteome</keyword>
<dbReference type="PROSITE" id="PS00922">
    <property type="entry name" value="TRANSGLYCOSYLASE"/>
    <property type="match status" value="1"/>
</dbReference>
<comment type="similarity">
    <text evidence="2">Belongs to the virb1 family.</text>
</comment>
<comment type="caution">
    <text evidence="5">The sequence shown here is derived from an EMBL/GenBank/DDBJ whole genome shotgun (WGS) entry which is preliminary data.</text>
</comment>
<feature type="domain" description="Transglycosylase SLT" evidence="4">
    <location>
        <begin position="158"/>
        <end position="247"/>
    </location>
</feature>
<sequence>MRFIAGLLAAGISLAPVAGAAEGLTGERDFSFKRVKVGEGMGKRKIVQIDPAEQARLLALAPKVKPREPTPEPDAVTAVAGAVASPGALTQVVPKSSSYDWFWQTVPTSRGAVADRFPLAMATLSKGPKGTGVAAPRMQHMQGIAEKYGKHILAATIGTDVSPALVLAVIGVESAGRADAVSTAGAQGLMQLIPATATRFGVTDSTDPAQNIKGGVAYLNWLLKEFNRDPLMVLAAYNAGEGAVRANDGVPPYAETRDYVPKVLAAWQVSQGLCLTPPELVTDPCVFKVISAGG</sequence>
<dbReference type="OrthoDB" id="9815002at2"/>
<evidence type="ECO:0000313" key="5">
    <source>
        <dbReference type="EMBL" id="RGP39002.1"/>
    </source>
</evidence>
<dbReference type="Gene3D" id="1.10.530.10">
    <property type="match status" value="1"/>
</dbReference>
<comment type="similarity">
    <text evidence="1">Belongs to the transglycosylase Slt family.</text>
</comment>
<evidence type="ECO:0000313" key="6">
    <source>
        <dbReference type="Proteomes" id="UP000284547"/>
    </source>
</evidence>
<dbReference type="EMBL" id="QWEY01000001">
    <property type="protein sequence ID" value="RGP39002.1"/>
    <property type="molecule type" value="Genomic_DNA"/>
</dbReference>
<accession>A0A411Z7M1</accession>
<dbReference type="InterPro" id="IPR000189">
    <property type="entry name" value="Transglyc_AS"/>
</dbReference>
<evidence type="ECO:0000256" key="1">
    <source>
        <dbReference type="ARBA" id="ARBA00007734"/>
    </source>
</evidence>
<dbReference type="RefSeq" id="WP_118149729.1">
    <property type="nucleotide sequence ID" value="NZ_QWEY01000001.1"/>
</dbReference>
<dbReference type="Proteomes" id="UP000284547">
    <property type="component" value="Unassembled WGS sequence"/>
</dbReference>
<feature type="signal peptide" evidence="3">
    <location>
        <begin position="1"/>
        <end position="20"/>
    </location>
</feature>
<keyword evidence="3" id="KW-0732">Signal</keyword>
<dbReference type="Pfam" id="PF01464">
    <property type="entry name" value="SLT"/>
    <property type="match status" value="1"/>
</dbReference>
<dbReference type="PANTHER" id="PTHR37423:SF2">
    <property type="entry name" value="MEMBRANE-BOUND LYTIC MUREIN TRANSGLYCOSYLASE C"/>
    <property type="match status" value="1"/>
</dbReference>
<feature type="chain" id="PRO_5019173468" evidence="3">
    <location>
        <begin position="21"/>
        <end position="294"/>
    </location>
</feature>
<dbReference type="InterPro" id="IPR023346">
    <property type="entry name" value="Lysozyme-like_dom_sf"/>
</dbReference>
<protein>
    <submittedName>
        <fullName evidence="5">Lytic transglycosylase domain-containing protein</fullName>
    </submittedName>
</protein>
<evidence type="ECO:0000259" key="4">
    <source>
        <dbReference type="Pfam" id="PF01464"/>
    </source>
</evidence>
<organism evidence="5 6">
    <name type="scientific">Pseudotabrizicola alkalilacus</name>
    <dbReference type="NCBI Taxonomy" id="2305252"/>
    <lineage>
        <taxon>Bacteria</taxon>
        <taxon>Pseudomonadati</taxon>
        <taxon>Pseudomonadota</taxon>
        <taxon>Alphaproteobacteria</taxon>
        <taxon>Rhodobacterales</taxon>
        <taxon>Paracoccaceae</taxon>
        <taxon>Pseudotabrizicola</taxon>
    </lineage>
</organism>
<dbReference type="SUPFAM" id="SSF53955">
    <property type="entry name" value="Lysozyme-like"/>
    <property type="match status" value="1"/>
</dbReference>
<evidence type="ECO:0000256" key="2">
    <source>
        <dbReference type="ARBA" id="ARBA00009387"/>
    </source>
</evidence>
<dbReference type="GO" id="GO:0008933">
    <property type="term" value="F:peptidoglycan lytic transglycosylase activity"/>
    <property type="evidence" value="ECO:0007669"/>
    <property type="project" value="InterPro"/>
</dbReference>
<evidence type="ECO:0000256" key="3">
    <source>
        <dbReference type="SAM" id="SignalP"/>
    </source>
</evidence>
<dbReference type="CDD" id="cd00254">
    <property type="entry name" value="LT-like"/>
    <property type="match status" value="1"/>
</dbReference>
<reference evidence="5 6" key="1">
    <citation type="submission" date="2018-08" db="EMBL/GenBank/DDBJ databases">
        <title>Flavobacterium tibetense sp. nov., isolated from a wetland YonghuCo on Tibetan Plateau.</title>
        <authorList>
            <person name="Phurbu D."/>
            <person name="Lu H."/>
            <person name="Xing P."/>
        </authorList>
    </citation>
    <scope>NUCLEOTIDE SEQUENCE [LARGE SCALE GENOMIC DNA]</scope>
    <source>
        <strain evidence="5 6">DJC</strain>
    </source>
</reference>
<dbReference type="GO" id="GO:0016020">
    <property type="term" value="C:membrane"/>
    <property type="evidence" value="ECO:0007669"/>
    <property type="project" value="InterPro"/>
</dbReference>
<dbReference type="InterPro" id="IPR008258">
    <property type="entry name" value="Transglycosylase_SLT_dom_1"/>
</dbReference>